<dbReference type="AlphaFoldDB" id="A0A3Q7GW34"/>
<name>A0A3Q7GW34_SOLLC</name>
<organism evidence="1">
    <name type="scientific">Solanum lycopersicum</name>
    <name type="common">Tomato</name>
    <name type="synonym">Lycopersicon esculentum</name>
    <dbReference type="NCBI Taxonomy" id="4081"/>
    <lineage>
        <taxon>Eukaryota</taxon>
        <taxon>Viridiplantae</taxon>
        <taxon>Streptophyta</taxon>
        <taxon>Embryophyta</taxon>
        <taxon>Tracheophyta</taxon>
        <taxon>Spermatophyta</taxon>
        <taxon>Magnoliopsida</taxon>
        <taxon>eudicotyledons</taxon>
        <taxon>Gunneridae</taxon>
        <taxon>Pentapetalae</taxon>
        <taxon>asterids</taxon>
        <taxon>lamiids</taxon>
        <taxon>Solanales</taxon>
        <taxon>Solanaceae</taxon>
        <taxon>Solanoideae</taxon>
        <taxon>Solaneae</taxon>
        <taxon>Solanum</taxon>
        <taxon>Solanum subgen. Lycopersicon</taxon>
    </lineage>
</organism>
<dbReference type="EnsemblPlants" id="Solyc06g053145.1.1">
    <property type="protein sequence ID" value="Solyc06g053145.1.1"/>
    <property type="gene ID" value="Solyc06g053145.1"/>
</dbReference>
<accession>A0A3Q7GW34</accession>
<dbReference type="Gramene" id="Solyc06g053145.1.1">
    <property type="protein sequence ID" value="Solyc06g053145.1.1"/>
    <property type="gene ID" value="Solyc06g053145.1"/>
</dbReference>
<dbReference type="InParanoid" id="A0A3Q7GW34"/>
<keyword evidence="2" id="KW-1185">Reference proteome</keyword>
<reference evidence="1" key="2">
    <citation type="submission" date="2019-01" db="UniProtKB">
        <authorList>
            <consortium name="EnsemblPlants"/>
        </authorList>
    </citation>
    <scope>IDENTIFICATION</scope>
    <source>
        <strain evidence="1">cv. Heinz 1706</strain>
    </source>
</reference>
<evidence type="ECO:0000313" key="1">
    <source>
        <dbReference type="EnsemblPlants" id="Solyc06g053145.1.1"/>
    </source>
</evidence>
<proteinExistence type="predicted"/>
<reference evidence="1" key="1">
    <citation type="journal article" date="2012" name="Nature">
        <title>The tomato genome sequence provides insights into fleshy fruit evolution.</title>
        <authorList>
            <consortium name="Tomato Genome Consortium"/>
        </authorList>
    </citation>
    <scope>NUCLEOTIDE SEQUENCE [LARGE SCALE GENOMIC DNA]</scope>
    <source>
        <strain evidence="1">cv. Heinz 1706</strain>
    </source>
</reference>
<evidence type="ECO:0000313" key="2">
    <source>
        <dbReference type="Proteomes" id="UP000004994"/>
    </source>
</evidence>
<dbReference type="Proteomes" id="UP000004994">
    <property type="component" value="Chromosome 6"/>
</dbReference>
<protein>
    <submittedName>
        <fullName evidence="1">Uncharacterized protein</fullName>
    </submittedName>
</protein>
<sequence>MVQQVAKTVEGSLKCPHPPLIWYYHGLVAAHLILRVVEELLLKENDLLLPVEAKLHVTDANSMGVE</sequence>